<evidence type="ECO:0008006" key="3">
    <source>
        <dbReference type="Google" id="ProtNLM"/>
    </source>
</evidence>
<name>A0ABN6Y3L3_9MICO</name>
<keyword evidence="2" id="KW-1185">Reference proteome</keyword>
<protein>
    <recommendedName>
        <fullName evidence="3">NAD-dependent deacetylase</fullName>
    </recommendedName>
</protein>
<dbReference type="Proteomes" id="UP001321486">
    <property type="component" value="Chromosome"/>
</dbReference>
<reference evidence="2" key="1">
    <citation type="journal article" date="2019" name="Int. J. Syst. Evol. Microbiol.">
        <title>The Global Catalogue of Microorganisms (GCM) 10K type strain sequencing project: providing services to taxonomists for standard genome sequencing and annotation.</title>
        <authorList>
            <consortium name="The Broad Institute Genomics Platform"/>
            <consortium name="The Broad Institute Genome Sequencing Center for Infectious Disease"/>
            <person name="Wu L."/>
            <person name="Ma J."/>
        </authorList>
    </citation>
    <scope>NUCLEOTIDE SEQUENCE [LARGE SCALE GENOMIC DNA]</scope>
    <source>
        <strain evidence="2">NBRC 108728</strain>
    </source>
</reference>
<accession>A0ABN6Y3L3</accession>
<dbReference type="Gene3D" id="3.40.50.1220">
    <property type="entry name" value="TPP-binding domain"/>
    <property type="match status" value="1"/>
</dbReference>
<evidence type="ECO:0000313" key="1">
    <source>
        <dbReference type="EMBL" id="BDZ50570.1"/>
    </source>
</evidence>
<dbReference type="InterPro" id="IPR029035">
    <property type="entry name" value="DHS-like_NAD/FAD-binding_dom"/>
</dbReference>
<evidence type="ECO:0000313" key="2">
    <source>
        <dbReference type="Proteomes" id="UP001321486"/>
    </source>
</evidence>
<dbReference type="EMBL" id="AP027732">
    <property type="protein sequence ID" value="BDZ50570.1"/>
    <property type="molecule type" value="Genomic_DNA"/>
</dbReference>
<dbReference type="SUPFAM" id="SSF52467">
    <property type="entry name" value="DHS-like NAD/FAD-binding domain"/>
    <property type="match status" value="1"/>
</dbReference>
<gene>
    <name evidence="1" type="ORF">GCM10025867_28110</name>
</gene>
<organism evidence="1 2">
    <name type="scientific">Frondihabitans sucicola</name>
    <dbReference type="NCBI Taxonomy" id="1268041"/>
    <lineage>
        <taxon>Bacteria</taxon>
        <taxon>Bacillati</taxon>
        <taxon>Actinomycetota</taxon>
        <taxon>Actinomycetes</taxon>
        <taxon>Micrococcales</taxon>
        <taxon>Microbacteriaceae</taxon>
        <taxon>Frondihabitans</taxon>
    </lineage>
</organism>
<sequence length="54" mass="5265">MPNATATESSTSAGLDAAVVALSGRKLSVLTGAGISTDSGIPDYRGEGAPCAIR</sequence>
<proteinExistence type="predicted"/>